<comment type="caution">
    <text evidence="4">The sequence shown here is derived from an EMBL/GenBank/DDBJ whole genome shotgun (WGS) entry which is preliminary data.</text>
</comment>
<evidence type="ECO:0000313" key="4">
    <source>
        <dbReference type="EMBL" id="GMR59035.1"/>
    </source>
</evidence>
<dbReference type="PROSITE" id="PS50217">
    <property type="entry name" value="BZIP"/>
    <property type="match status" value="1"/>
</dbReference>
<dbReference type="GO" id="GO:0000978">
    <property type="term" value="F:RNA polymerase II cis-regulatory region sequence-specific DNA binding"/>
    <property type="evidence" value="ECO:0007669"/>
    <property type="project" value="TreeGrafter"/>
</dbReference>
<gene>
    <name evidence="4" type="ORF">PMAYCL1PPCAC_29230</name>
</gene>
<dbReference type="PROSITE" id="PS00036">
    <property type="entry name" value="BZIP_BASIC"/>
    <property type="match status" value="1"/>
</dbReference>
<organism evidence="4 5">
    <name type="scientific">Pristionchus mayeri</name>
    <dbReference type="NCBI Taxonomy" id="1317129"/>
    <lineage>
        <taxon>Eukaryota</taxon>
        <taxon>Metazoa</taxon>
        <taxon>Ecdysozoa</taxon>
        <taxon>Nematoda</taxon>
        <taxon>Chromadorea</taxon>
        <taxon>Rhabditida</taxon>
        <taxon>Rhabditina</taxon>
        <taxon>Diplogasteromorpha</taxon>
        <taxon>Diplogasteroidea</taxon>
        <taxon>Neodiplogasteridae</taxon>
        <taxon>Pristionchus</taxon>
    </lineage>
</organism>
<accession>A0AAN5DBB9</accession>
<name>A0AAN5DBB9_9BILA</name>
<sequence length="454" mass="50665">MYPSSSSSDAQSLLRPSSFSFDTSSSSSVIVSTPSTLPPPLPQPDLPERTPDTPSYANYYSNDQYPPFFPPNNGYSFPFLLSLDMRQQSESNSCVGTPLNFFQTDFPLQLNPLSQSPFPSSVYQSTGSAVIPSMGVPVRRTGGRRPKEMDNLYDQDIDHEEVEKKSKRRQRNKEAAARCRARRLNLMNELQDKVDQYKRESKSKAEEIKNLSEKVQRLHTFLRNHECKVSAEERQKILNNCGVTQNLPLVNTNTRYVVAPSSQSHRSLPPPSIPPSHHQLATSTHSHIEQPVENYPAQLRANQPRDSTDWIPQYEQQQRGTKRGHEEMSGGNQFGEQKQPKIELMENERERDEKTLTQINGNPIGNDDLERPTDLFKLDMTGQTPSGTLPLTTPSREFAPAPSFPFPMLSFGSGLGGPSNILGQSTGLTPVANVSTMSTFSLGTPLGNNDLKNL</sequence>
<keyword evidence="5" id="KW-1185">Reference proteome</keyword>
<feature type="region of interest" description="Disordered" evidence="2">
    <location>
        <begin position="1"/>
        <end position="63"/>
    </location>
</feature>
<dbReference type="EMBL" id="BTRK01000006">
    <property type="protein sequence ID" value="GMR59035.1"/>
    <property type="molecule type" value="Genomic_DNA"/>
</dbReference>
<protein>
    <recommendedName>
        <fullName evidence="3">BZIP domain-containing protein</fullName>
    </recommendedName>
</protein>
<dbReference type="InterPro" id="IPR000837">
    <property type="entry name" value="AP-1"/>
</dbReference>
<dbReference type="SMART" id="SM00338">
    <property type="entry name" value="BRLZ"/>
    <property type="match status" value="1"/>
</dbReference>
<feature type="compositionally biased region" description="Polar residues" evidence="2">
    <location>
        <begin position="52"/>
        <end position="63"/>
    </location>
</feature>
<dbReference type="Gene3D" id="1.20.5.170">
    <property type="match status" value="1"/>
</dbReference>
<dbReference type="PANTHER" id="PTHR23351:SF57">
    <property type="entry name" value="TRANSCRIPTION FACTOR FOS-1"/>
    <property type="match status" value="1"/>
</dbReference>
<proteinExistence type="predicted"/>
<dbReference type="InterPro" id="IPR004827">
    <property type="entry name" value="bZIP"/>
</dbReference>
<dbReference type="SUPFAM" id="SSF57959">
    <property type="entry name" value="Leucine zipper domain"/>
    <property type="match status" value="1"/>
</dbReference>
<dbReference type="InterPro" id="IPR046347">
    <property type="entry name" value="bZIP_sf"/>
</dbReference>
<evidence type="ECO:0000259" key="3">
    <source>
        <dbReference type="PROSITE" id="PS50217"/>
    </source>
</evidence>
<evidence type="ECO:0000313" key="5">
    <source>
        <dbReference type="Proteomes" id="UP001328107"/>
    </source>
</evidence>
<dbReference type="GO" id="GO:0005634">
    <property type="term" value="C:nucleus"/>
    <property type="evidence" value="ECO:0007669"/>
    <property type="project" value="TreeGrafter"/>
</dbReference>
<feature type="coiled-coil region" evidence="1">
    <location>
        <begin position="180"/>
        <end position="214"/>
    </location>
</feature>
<dbReference type="PRINTS" id="PR00042">
    <property type="entry name" value="LEUZIPPRFOS"/>
</dbReference>
<evidence type="ECO:0000256" key="2">
    <source>
        <dbReference type="SAM" id="MobiDB-lite"/>
    </source>
</evidence>
<feature type="compositionally biased region" description="Pro residues" evidence="2">
    <location>
        <begin position="36"/>
        <end position="45"/>
    </location>
</feature>
<dbReference type="Proteomes" id="UP001328107">
    <property type="component" value="Unassembled WGS sequence"/>
</dbReference>
<feature type="region of interest" description="Disordered" evidence="2">
    <location>
        <begin position="314"/>
        <end position="340"/>
    </location>
</feature>
<feature type="compositionally biased region" description="Low complexity" evidence="2">
    <location>
        <begin position="1"/>
        <end position="35"/>
    </location>
</feature>
<feature type="domain" description="BZIP" evidence="3">
    <location>
        <begin position="162"/>
        <end position="225"/>
    </location>
</feature>
<dbReference type="AlphaFoldDB" id="A0AAN5DBB9"/>
<dbReference type="PANTHER" id="PTHR23351">
    <property type="entry name" value="FOS TRANSCRIPTION FACTOR-RELATED"/>
    <property type="match status" value="1"/>
</dbReference>
<keyword evidence="1" id="KW-0175">Coiled coil</keyword>
<reference evidence="5" key="1">
    <citation type="submission" date="2022-10" db="EMBL/GenBank/DDBJ databases">
        <title>Genome assembly of Pristionchus species.</title>
        <authorList>
            <person name="Yoshida K."/>
            <person name="Sommer R.J."/>
        </authorList>
    </citation>
    <scope>NUCLEOTIDE SEQUENCE [LARGE SCALE GENOMIC DNA]</scope>
    <source>
        <strain evidence="5">RS5460</strain>
    </source>
</reference>
<evidence type="ECO:0000256" key="1">
    <source>
        <dbReference type="SAM" id="Coils"/>
    </source>
</evidence>
<dbReference type="Pfam" id="PF00170">
    <property type="entry name" value="bZIP_1"/>
    <property type="match status" value="1"/>
</dbReference>
<dbReference type="GO" id="GO:0000981">
    <property type="term" value="F:DNA-binding transcription factor activity, RNA polymerase II-specific"/>
    <property type="evidence" value="ECO:0007669"/>
    <property type="project" value="TreeGrafter"/>
</dbReference>